<dbReference type="SUPFAM" id="SSF109604">
    <property type="entry name" value="HD-domain/PDEase-like"/>
    <property type="match status" value="1"/>
</dbReference>
<dbReference type="SMART" id="SM00448">
    <property type="entry name" value="REC"/>
    <property type="match status" value="1"/>
</dbReference>
<dbReference type="Gene3D" id="1.10.3210.10">
    <property type="entry name" value="Hypothetical protein af1432"/>
    <property type="match status" value="1"/>
</dbReference>
<comment type="function">
    <text evidence="2">May play the central regulatory role in sporulation. It may be an element of the effector pathway responsible for the activation of sporulation genes in response to nutritional stress. Spo0A may act in concert with spo0H (a sigma factor) to control the expression of some genes that are critical to the sporulation process.</text>
</comment>
<reference evidence="6 7" key="1">
    <citation type="submission" date="2019-01" db="EMBL/GenBank/DDBJ databases">
        <title>Draft genomes of a novel of Aminipila strains.</title>
        <authorList>
            <person name="Ma S."/>
        </authorList>
    </citation>
    <scope>NUCLEOTIDE SEQUENCE [LARGE SCALE GENOMIC DNA]</scope>
    <source>
        <strain evidence="7">JN-39</strain>
    </source>
</reference>
<dbReference type="RefSeq" id="WP_128744690.1">
    <property type="nucleotide sequence ID" value="NZ_CP035281.1"/>
</dbReference>
<evidence type="ECO:0000313" key="7">
    <source>
        <dbReference type="Proteomes" id="UP000287601"/>
    </source>
</evidence>
<feature type="modified residue" description="4-aspartylphosphate" evidence="3">
    <location>
        <position position="56"/>
    </location>
</feature>
<feature type="domain" description="HD-GYP" evidence="5">
    <location>
        <begin position="148"/>
        <end position="356"/>
    </location>
</feature>
<dbReference type="Gene3D" id="3.40.50.2300">
    <property type="match status" value="1"/>
</dbReference>
<name>A0A410PT19_9FIRM</name>
<evidence type="ECO:0000259" key="4">
    <source>
        <dbReference type="PROSITE" id="PS50110"/>
    </source>
</evidence>
<feature type="domain" description="Response regulatory" evidence="4">
    <location>
        <begin position="6"/>
        <end position="123"/>
    </location>
</feature>
<evidence type="ECO:0000256" key="1">
    <source>
        <dbReference type="ARBA" id="ARBA00018672"/>
    </source>
</evidence>
<keyword evidence="7" id="KW-1185">Reference proteome</keyword>
<evidence type="ECO:0000259" key="5">
    <source>
        <dbReference type="PROSITE" id="PS51832"/>
    </source>
</evidence>
<dbReference type="InterPro" id="IPR003607">
    <property type="entry name" value="HD/PDEase_dom"/>
</dbReference>
<dbReference type="Pfam" id="PF00072">
    <property type="entry name" value="Response_reg"/>
    <property type="match status" value="1"/>
</dbReference>
<dbReference type="InterPro" id="IPR037522">
    <property type="entry name" value="HD_GYP_dom"/>
</dbReference>
<evidence type="ECO:0000313" key="6">
    <source>
        <dbReference type="EMBL" id="QAT42036.1"/>
    </source>
</evidence>
<evidence type="ECO:0000256" key="2">
    <source>
        <dbReference type="ARBA" id="ARBA00024867"/>
    </source>
</evidence>
<proteinExistence type="predicted"/>
<dbReference type="PROSITE" id="PS51832">
    <property type="entry name" value="HD_GYP"/>
    <property type="match status" value="1"/>
</dbReference>
<dbReference type="Pfam" id="PF13487">
    <property type="entry name" value="HD_5"/>
    <property type="match status" value="1"/>
</dbReference>
<dbReference type="EMBL" id="CP035281">
    <property type="protein sequence ID" value="QAT42036.1"/>
    <property type="molecule type" value="Genomic_DNA"/>
</dbReference>
<dbReference type="InterPro" id="IPR001789">
    <property type="entry name" value="Sig_transdc_resp-reg_receiver"/>
</dbReference>
<organism evidence="6 7">
    <name type="scientific">Aminipila luticellarii</name>
    <dbReference type="NCBI Taxonomy" id="2507160"/>
    <lineage>
        <taxon>Bacteria</taxon>
        <taxon>Bacillati</taxon>
        <taxon>Bacillota</taxon>
        <taxon>Clostridia</taxon>
        <taxon>Peptostreptococcales</taxon>
        <taxon>Anaerovoracaceae</taxon>
        <taxon>Aminipila</taxon>
    </lineage>
</organism>
<dbReference type="CDD" id="cd00077">
    <property type="entry name" value="HDc"/>
    <property type="match status" value="1"/>
</dbReference>
<keyword evidence="3" id="KW-0597">Phosphoprotein</keyword>
<evidence type="ECO:0000256" key="3">
    <source>
        <dbReference type="PROSITE-ProRule" id="PRU00169"/>
    </source>
</evidence>
<dbReference type="Proteomes" id="UP000287601">
    <property type="component" value="Chromosome"/>
</dbReference>
<sequence>MDMNKKILIADASSFDRSVMLNALKNTYPVLESNNGLKALELFTEEAEHIKLAVIDITLPYLDGFQLLKQIKRMENTETIPIILTSAEAVKQDILDAFRYGAADFVVKPFEADFFRQRVLSLLGTSSSLPGQALSRLVSDNAVSLDDIIEYDKSLNRTFRNLFSYRRIETPYHIKRVSLFTGVLLRALSEHTSSGIHLNEPQIQLIIRAAAYHDIGKIAIPDLILKNRDRLTEEQRLIYHAHTTKGAELLQINNNPALHSFVQLAVNIAQNHHEKWDGSGYPGGLRGNRIPLSAQVVGFAADFDKYSRKLYGFTDSPFEESIKKMLQFQHTYNPMLIRALAYSEWSINEIIDKYPEKKSKK</sequence>
<dbReference type="KEGG" id="amij:EQM06_01665"/>
<dbReference type="SUPFAM" id="SSF52172">
    <property type="entry name" value="CheY-like"/>
    <property type="match status" value="1"/>
</dbReference>
<dbReference type="PANTHER" id="PTHR45228">
    <property type="entry name" value="CYCLIC DI-GMP PHOSPHODIESTERASE TM_0186-RELATED"/>
    <property type="match status" value="1"/>
</dbReference>
<dbReference type="GO" id="GO:0000160">
    <property type="term" value="P:phosphorelay signal transduction system"/>
    <property type="evidence" value="ECO:0007669"/>
    <property type="project" value="InterPro"/>
</dbReference>
<dbReference type="InterPro" id="IPR052020">
    <property type="entry name" value="Cyclic_di-GMP/3'3'-cGAMP_PDE"/>
</dbReference>
<protein>
    <recommendedName>
        <fullName evidence="1">Stage 0 sporulation protein A homolog</fullName>
    </recommendedName>
</protein>
<dbReference type="InterPro" id="IPR011006">
    <property type="entry name" value="CheY-like_superfamily"/>
</dbReference>
<gene>
    <name evidence="6" type="ORF">EQM06_01665</name>
</gene>
<dbReference type="PROSITE" id="PS50110">
    <property type="entry name" value="RESPONSE_REGULATORY"/>
    <property type="match status" value="1"/>
</dbReference>
<dbReference type="OrthoDB" id="9804747at2"/>
<accession>A0A410PT19</accession>
<dbReference type="AlphaFoldDB" id="A0A410PT19"/>